<proteinExistence type="predicted"/>
<sequence length="89" mass="10113">MPSKLQEVEKVVQPMYREIQNDYGQTARTLFTSEHKELRKEGEKWMKETSTSCTVVAALITTVMFTAIFTLTGGYDGTTGNPFVLVHFF</sequence>
<name>A0ACC0GNE4_9ERIC</name>
<accession>A0ACC0GNE4</accession>
<protein>
    <submittedName>
        <fullName evidence="1">Uncharacterized protein</fullName>
    </submittedName>
</protein>
<keyword evidence="2" id="KW-1185">Reference proteome</keyword>
<gene>
    <name evidence="1" type="ORF">LOK49_LG09G00192</name>
</gene>
<dbReference type="Proteomes" id="UP001060215">
    <property type="component" value="Chromosome 8"/>
</dbReference>
<organism evidence="1 2">
    <name type="scientific">Camellia lanceoleosa</name>
    <dbReference type="NCBI Taxonomy" id="1840588"/>
    <lineage>
        <taxon>Eukaryota</taxon>
        <taxon>Viridiplantae</taxon>
        <taxon>Streptophyta</taxon>
        <taxon>Embryophyta</taxon>
        <taxon>Tracheophyta</taxon>
        <taxon>Spermatophyta</taxon>
        <taxon>Magnoliopsida</taxon>
        <taxon>eudicotyledons</taxon>
        <taxon>Gunneridae</taxon>
        <taxon>Pentapetalae</taxon>
        <taxon>asterids</taxon>
        <taxon>Ericales</taxon>
        <taxon>Theaceae</taxon>
        <taxon>Camellia</taxon>
    </lineage>
</organism>
<evidence type="ECO:0000313" key="1">
    <source>
        <dbReference type="EMBL" id="KAI8000986.1"/>
    </source>
</evidence>
<dbReference type="EMBL" id="CM045765">
    <property type="protein sequence ID" value="KAI8000986.1"/>
    <property type="molecule type" value="Genomic_DNA"/>
</dbReference>
<comment type="caution">
    <text evidence="1">The sequence shown here is derived from an EMBL/GenBank/DDBJ whole genome shotgun (WGS) entry which is preliminary data.</text>
</comment>
<reference evidence="1 2" key="1">
    <citation type="journal article" date="2022" name="Plant J.">
        <title>Chromosome-level genome of Camellia lanceoleosa provides a valuable resource for understanding genome evolution and self-incompatibility.</title>
        <authorList>
            <person name="Gong W."/>
            <person name="Xiao S."/>
            <person name="Wang L."/>
            <person name="Liao Z."/>
            <person name="Chang Y."/>
            <person name="Mo W."/>
            <person name="Hu G."/>
            <person name="Li W."/>
            <person name="Zhao G."/>
            <person name="Zhu H."/>
            <person name="Hu X."/>
            <person name="Ji K."/>
            <person name="Xiang X."/>
            <person name="Song Q."/>
            <person name="Yuan D."/>
            <person name="Jin S."/>
            <person name="Zhang L."/>
        </authorList>
    </citation>
    <scope>NUCLEOTIDE SEQUENCE [LARGE SCALE GENOMIC DNA]</scope>
    <source>
        <strain evidence="1">SQ_2022a</strain>
    </source>
</reference>
<evidence type="ECO:0000313" key="2">
    <source>
        <dbReference type="Proteomes" id="UP001060215"/>
    </source>
</evidence>